<dbReference type="GO" id="GO:0003677">
    <property type="term" value="F:DNA binding"/>
    <property type="evidence" value="ECO:0007669"/>
    <property type="project" value="InterPro"/>
</dbReference>
<keyword evidence="3" id="KW-1185">Reference proteome</keyword>
<reference evidence="2" key="1">
    <citation type="submission" date="2020-05" db="EMBL/GenBank/DDBJ databases">
        <title>WGS assembly of Panicum virgatum.</title>
        <authorList>
            <person name="Lovell J.T."/>
            <person name="Jenkins J."/>
            <person name="Shu S."/>
            <person name="Juenger T.E."/>
            <person name="Schmutz J."/>
        </authorList>
    </citation>
    <scope>NUCLEOTIDE SEQUENCE</scope>
    <source>
        <strain evidence="2">AP13</strain>
    </source>
</reference>
<evidence type="ECO:0000313" key="3">
    <source>
        <dbReference type="Proteomes" id="UP000823388"/>
    </source>
</evidence>
<feature type="region of interest" description="Disordered" evidence="1">
    <location>
        <begin position="69"/>
        <end position="88"/>
    </location>
</feature>
<evidence type="ECO:0008006" key="4">
    <source>
        <dbReference type="Google" id="ProtNLM"/>
    </source>
</evidence>
<dbReference type="EMBL" id="CM029049">
    <property type="protein sequence ID" value="KAG2574780.1"/>
    <property type="molecule type" value="Genomic_DNA"/>
</dbReference>
<dbReference type="InterPro" id="IPR036093">
    <property type="entry name" value="NAC_dom_sf"/>
</dbReference>
<dbReference type="OrthoDB" id="705406at2759"/>
<accession>A0A8T0QKC0</accession>
<dbReference type="Proteomes" id="UP000823388">
    <property type="component" value="Chromosome 7K"/>
</dbReference>
<gene>
    <name evidence="2" type="ORF">PVAP13_7KG348700</name>
</gene>
<name>A0A8T0QKC0_PANVG</name>
<evidence type="ECO:0000313" key="2">
    <source>
        <dbReference type="EMBL" id="KAG2574780.1"/>
    </source>
</evidence>
<sequence length="323" mass="35479">MEGDQSLAHARCCTDISTDMVGAVPETGSLEGDGSRGPLELAVGHVASSSSATGPDYLHLKSAEGFIQPDTGTYEVGNPGPSTSRTAEEEIPTSEFSIDDLEEVAFLRELRENRFYFGDLKVLHRLVHPQKPPTSQQRYITKFEPKLDDGDKKAGYWKEKEAKAIRDASSASRNIVGLKRTLEYMKGNKRTHWLADEYVALEPAGHDAWHILGDIAVRRVYEEGKETAPPSKCSKTCAHSSGESYIWQHMTRVFFKGEAGSAAAPSLLYGICHECDKALKCPPNFGNGNLNKHLARVHDIHPPCKSQRVMTEGKGAGTRAVRV</sequence>
<protein>
    <recommendedName>
        <fullName evidence="4">NAC domain-containing protein</fullName>
    </recommendedName>
</protein>
<evidence type="ECO:0000256" key="1">
    <source>
        <dbReference type="SAM" id="MobiDB-lite"/>
    </source>
</evidence>
<proteinExistence type="predicted"/>
<dbReference type="GO" id="GO:0006355">
    <property type="term" value="P:regulation of DNA-templated transcription"/>
    <property type="evidence" value="ECO:0007669"/>
    <property type="project" value="InterPro"/>
</dbReference>
<dbReference type="SUPFAM" id="SSF101941">
    <property type="entry name" value="NAC domain"/>
    <property type="match status" value="1"/>
</dbReference>
<dbReference type="AlphaFoldDB" id="A0A8T0QKC0"/>
<dbReference type="Gene3D" id="2.170.150.80">
    <property type="entry name" value="NAC domain"/>
    <property type="match status" value="1"/>
</dbReference>
<comment type="caution">
    <text evidence="2">The sequence shown here is derived from an EMBL/GenBank/DDBJ whole genome shotgun (WGS) entry which is preliminary data.</text>
</comment>
<organism evidence="2 3">
    <name type="scientific">Panicum virgatum</name>
    <name type="common">Blackwell switchgrass</name>
    <dbReference type="NCBI Taxonomy" id="38727"/>
    <lineage>
        <taxon>Eukaryota</taxon>
        <taxon>Viridiplantae</taxon>
        <taxon>Streptophyta</taxon>
        <taxon>Embryophyta</taxon>
        <taxon>Tracheophyta</taxon>
        <taxon>Spermatophyta</taxon>
        <taxon>Magnoliopsida</taxon>
        <taxon>Liliopsida</taxon>
        <taxon>Poales</taxon>
        <taxon>Poaceae</taxon>
        <taxon>PACMAD clade</taxon>
        <taxon>Panicoideae</taxon>
        <taxon>Panicodae</taxon>
        <taxon>Paniceae</taxon>
        <taxon>Panicinae</taxon>
        <taxon>Panicum</taxon>
        <taxon>Panicum sect. Hiantes</taxon>
    </lineage>
</organism>